<feature type="region of interest" description="Disordered" evidence="16">
    <location>
        <begin position="69"/>
        <end position="111"/>
    </location>
</feature>
<dbReference type="InterPro" id="IPR010979">
    <property type="entry name" value="Ribosomal_uS13-like_H2TH"/>
</dbReference>
<evidence type="ECO:0000256" key="13">
    <source>
        <dbReference type="ARBA" id="ARBA00023295"/>
    </source>
</evidence>
<evidence type="ECO:0000313" key="19">
    <source>
        <dbReference type="EMBL" id="SPF41973.1"/>
    </source>
</evidence>
<dbReference type="SMART" id="SM01232">
    <property type="entry name" value="H2TH"/>
    <property type="match status" value="1"/>
</dbReference>
<name>A0A2U3KQN9_9BACT</name>
<dbReference type="SUPFAM" id="SSF81624">
    <property type="entry name" value="N-terminal domain of MutM-like DNA repair proteins"/>
    <property type="match status" value="1"/>
</dbReference>
<protein>
    <recommendedName>
        <fullName evidence="15">Formamidopyrimidine-DNA glycosylase</fullName>
        <shortName evidence="15">Fapy-DNA glycosylase</shortName>
        <ecNumber evidence="15">3.2.2.23</ecNumber>
    </recommendedName>
    <alternativeName>
        <fullName evidence="15">DNA-(apurinic or apyrimidinic site) lyase MutM</fullName>
        <shortName evidence="15">AP lyase MutM</shortName>
        <ecNumber evidence="15">4.2.99.18</ecNumber>
    </alternativeName>
</protein>
<keyword evidence="12 15" id="KW-0511">Multifunctional enzyme</keyword>
<feature type="active site" description="Proton donor; for delta-elimination activity" evidence="15">
    <location>
        <position position="302"/>
    </location>
</feature>
<dbReference type="SUPFAM" id="SSF46946">
    <property type="entry name" value="S13-like H2TH domain"/>
    <property type="match status" value="1"/>
</dbReference>
<comment type="catalytic activity">
    <reaction evidence="14 15">
        <text>2'-deoxyribonucleotide-(2'-deoxyribose 5'-phosphate)-2'-deoxyribonucleotide-DNA = a 3'-end 2'-deoxyribonucleotide-(2,3-dehydro-2,3-deoxyribose 5'-phosphate)-DNA + a 5'-end 5'-phospho-2'-deoxyribonucleoside-DNA + H(+)</text>
        <dbReference type="Rhea" id="RHEA:66592"/>
        <dbReference type="Rhea" id="RHEA-COMP:13180"/>
        <dbReference type="Rhea" id="RHEA-COMP:16897"/>
        <dbReference type="Rhea" id="RHEA-COMP:17067"/>
        <dbReference type="ChEBI" id="CHEBI:15378"/>
        <dbReference type="ChEBI" id="CHEBI:136412"/>
        <dbReference type="ChEBI" id="CHEBI:157695"/>
        <dbReference type="ChEBI" id="CHEBI:167181"/>
        <dbReference type="EC" id="4.2.99.18"/>
    </reaction>
</comment>
<dbReference type="InterPro" id="IPR015887">
    <property type="entry name" value="DNA_glyclase_Znf_dom_DNA_BS"/>
</dbReference>
<reference evidence="20" key="1">
    <citation type="submission" date="2018-02" db="EMBL/GenBank/DDBJ databases">
        <authorList>
            <person name="Hausmann B."/>
        </authorList>
    </citation>
    <scope>NUCLEOTIDE SEQUENCE [LARGE SCALE GENOMIC DNA]</scope>
    <source>
        <strain evidence="20">Peat soil MAG SbA1</strain>
    </source>
</reference>
<comment type="similarity">
    <text evidence="2 15">Belongs to the FPG family.</text>
</comment>
<feature type="compositionally biased region" description="Polar residues" evidence="16">
    <location>
        <begin position="89"/>
        <end position="98"/>
    </location>
</feature>
<feature type="domain" description="FPG-type" evidence="17">
    <location>
        <begin position="278"/>
        <end position="312"/>
    </location>
</feature>
<evidence type="ECO:0000256" key="6">
    <source>
        <dbReference type="ARBA" id="ARBA00022771"/>
    </source>
</evidence>
<dbReference type="GO" id="GO:0003684">
    <property type="term" value="F:damaged DNA binding"/>
    <property type="evidence" value="ECO:0007669"/>
    <property type="project" value="InterPro"/>
</dbReference>
<dbReference type="Proteomes" id="UP000238701">
    <property type="component" value="Unassembled WGS sequence"/>
</dbReference>
<dbReference type="InterPro" id="IPR000214">
    <property type="entry name" value="Znf_DNA_glyclase/AP_lyase"/>
</dbReference>
<comment type="function">
    <text evidence="15">Involved in base excision repair of DNA damaged by oxidation or by mutagenic agents. Acts as DNA glycosylase that recognizes and removes damaged bases. Has a preference for oxidized purines, such as 7,8-dihydro-8-oxoguanine (8-oxoG). Has AP (apurinic/apyrimidinic) lyase activity and introduces nicks in the DNA strand. Cleaves the DNA backbone by beta-delta elimination to generate a single-strand break at the site of the removed base with both 3'- and 5'-phosphates.</text>
</comment>
<keyword evidence="10 15" id="KW-0234">DNA repair</keyword>
<keyword evidence="8 15" id="KW-0862">Zinc</keyword>
<evidence type="ECO:0000259" key="18">
    <source>
        <dbReference type="PROSITE" id="PS51068"/>
    </source>
</evidence>
<dbReference type="FunFam" id="1.10.8.50:FF:000003">
    <property type="entry name" value="Formamidopyrimidine-DNA glycosylase"/>
    <property type="match status" value="1"/>
</dbReference>
<dbReference type="EC" id="4.2.99.18" evidence="15"/>
<keyword evidence="6 15" id="KW-0863">Zinc-finger</keyword>
<dbReference type="GO" id="GO:0034039">
    <property type="term" value="F:8-oxo-7,8-dihydroguanine DNA N-glycosylase activity"/>
    <property type="evidence" value="ECO:0007669"/>
    <property type="project" value="TreeGrafter"/>
</dbReference>
<evidence type="ECO:0000256" key="7">
    <source>
        <dbReference type="ARBA" id="ARBA00022801"/>
    </source>
</evidence>
<accession>A0A2U3KQN9</accession>
<gene>
    <name evidence="15 19" type="primary">mutM</name>
    <name evidence="15" type="synonym">fpg</name>
    <name evidence="19" type="ORF">SBA1_410019</name>
</gene>
<dbReference type="InterPro" id="IPR035937">
    <property type="entry name" value="FPG_N"/>
</dbReference>
<comment type="subunit">
    <text evidence="3 15">Monomer.</text>
</comment>
<dbReference type="InterPro" id="IPR020629">
    <property type="entry name" value="FPG_Glyclase"/>
</dbReference>
<dbReference type="NCBIfam" id="TIGR00577">
    <property type="entry name" value="fpg"/>
    <property type="match status" value="1"/>
</dbReference>
<evidence type="ECO:0000256" key="2">
    <source>
        <dbReference type="ARBA" id="ARBA00009409"/>
    </source>
</evidence>
<keyword evidence="5 15" id="KW-0227">DNA damage</keyword>
<evidence type="ECO:0000256" key="14">
    <source>
        <dbReference type="ARBA" id="ARBA00044632"/>
    </source>
</evidence>
<feature type="active site" description="Schiff-base intermediate with DNA" evidence="15">
    <location>
        <position position="2"/>
    </location>
</feature>
<dbReference type="PROSITE" id="PS51068">
    <property type="entry name" value="FPG_CAT"/>
    <property type="match status" value="1"/>
</dbReference>
<evidence type="ECO:0000256" key="3">
    <source>
        <dbReference type="ARBA" id="ARBA00011245"/>
    </source>
</evidence>
<dbReference type="InterPro" id="IPR015886">
    <property type="entry name" value="H2TH_FPG"/>
</dbReference>
<feature type="binding site" evidence="15">
    <location>
        <position position="193"/>
    </location>
    <ligand>
        <name>DNA</name>
        <dbReference type="ChEBI" id="CHEBI:16991"/>
    </ligand>
</feature>
<dbReference type="PROSITE" id="PS51066">
    <property type="entry name" value="ZF_FPG_2"/>
    <property type="match status" value="1"/>
</dbReference>
<sequence length="312" mass="34342">MPELPEVETIARGLARRVTGDVVESVWLGQKKGPLKSPASEIAAILEHSRIAAVHRMGKHIVFDLEQDHVAGAPSPAKGRGRNRKTKNSEAPSTQALSEAQAKAGRSARPTNTKAQWIVHLGMTGRLQVCEPQTEVEKHTHAILRLSSGRELRFVDPRRFGRLSVARAADFDAGGIEPLEIDRDHFLALFRGRKTPIKSALLNQKLLRGVGNIYADESLFRAGIRPRRRASTLTREQLGKLLVSVKEVLQEAIALGGSSISDYVDADGEEGFFQLQHRVYGREGEPCLVCKTAVKRVVIAGRSSHYCPKCQK</sequence>
<dbReference type="HAMAP" id="MF_00103">
    <property type="entry name" value="Fapy_DNA_glycosyl"/>
    <property type="match status" value="1"/>
</dbReference>
<evidence type="ECO:0000256" key="16">
    <source>
        <dbReference type="SAM" id="MobiDB-lite"/>
    </source>
</evidence>
<comment type="catalytic activity">
    <reaction evidence="1 15">
        <text>Hydrolysis of DNA containing ring-opened 7-methylguanine residues, releasing 2,6-diamino-4-hydroxy-5-(N-methyl)formamidopyrimidine.</text>
        <dbReference type="EC" id="3.2.2.23"/>
    </reaction>
</comment>
<dbReference type="GO" id="GO:0006284">
    <property type="term" value="P:base-excision repair"/>
    <property type="evidence" value="ECO:0007669"/>
    <property type="project" value="InterPro"/>
</dbReference>
<feature type="binding site" evidence="15">
    <location>
        <position position="158"/>
    </location>
    <ligand>
        <name>DNA</name>
        <dbReference type="ChEBI" id="CHEBI:16991"/>
    </ligand>
</feature>
<evidence type="ECO:0000256" key="15">
    <source>
        <dbReference type="HAMAP-Rule" id="MF_00103"/>
    </source>
</evidence>
<feature type="active site" description="Proton donor" evidence="15">
    <location>
        <position position="3"/>
    </location>
</feature>
<evidence type="ECO:0000256" key="1">
    <source>
        <dbReference type="ARBA" id="ARBA00001668"/>
    </source>
</evidence>
<evidence type="ECO:0000313" key="20">
    <source>
        <dbReference type="Proteomes" id="UP000238701"/>
    </source>
</evidence>
<evidence type="ECO:0000256" key="9">
    <source>
        <dbReference type="ARBA" id="ARBA00023125"/>
    </source>
</evidence>
<dbReference type="InterPro" id="IPR010663">
    <property type="entry name" value="Znf_FPG/IleRS"/>
</dbReference>
<evidence type="ECO:0000256" key="5">
    <source>
        <dbReference type="ARBA" id="ARBA00022763"/>
    </source>
</evidence>
<dbReference type="PANTHER" id="PTHR22993:SF9">
    <property type="entry name" value="FORMAMIDOPYRIMIDINE-DNA GLYCOSYLASE"/>
    <property type="match status" value="1"/>
</dbReference>
<feature type="domain" description="Formamidopyrimidine-DNA glycosylase catalytic" evidence="18">
    <location>
        <begin position="2"/>
        <end position="161"/>
    </location>
</feature>
<dbReference type="EMBL" id="OMOD01000135">
    <property type="protein sequence ID" value="SPF41973.1"/>
    <property type="molecule type" value="Genomic_DNA"/>
</dbReference>
<dbReference type="PROSITE" id="PS01242">
    <property type="entry name" value="ZF_FPG_1"/>
    <property type="match status" value="1"/>
</dbReference>
<evidence type="ECO:0000256" key="12">
    <source>
        <dbReference type="ARBA" id="ARBA00023268"/>
    </source>
</evidence>
<evidence type="ECO:0000256" key="8">
    <source>
        <dbReference type="ARBA" id="ARBA00022833"/>
    </source>
</evidence>
<dbReference type="Gene3D" id="3.20.190.10">
    <property type="entry name" value="MutM-like, N-terminal"/>
    <property type="match status" value="1"/>
</dbReference>
<dbReference type="PANTHER" id="PTHR22993">
    <property type="entry name" value="FORMAMIDOPYRIMIDINE-DNA GLYCOSYLASE"/>
    <property type="match status" value="1"/>
</dbReference>
<keyword evidence="11 15" id="KW-0456">Lyase</keyword>
<dbReference type="SUPFAM" id="SSF57716">
    <property type="entry name" value="Glucocorticoid receptor-like (DNA-binding domain)"/>
    <property type="match status" value="1"/>
</dbReference>
<dbReference type="Pfam" id="PF01149">
    <property type="entry name" value="Fapy_DNA_glyco"/>
    <property type="match status" value="1"/>
</dbReference>
<keyword evidence="9 15" id="KW-0238">DNA-binding</keyword>
<dbReference type="EC" id="3.2.2.23" evidence="15"/>
<dbReference type="OrthoDB" id="9800855at2"/>
<dbReference type="CDD" id="cd08966">
    <property type="entry name" value="EcFpg-like_N"/>
    <property type="match status" value="1"/>
</dbReference>
<dbReference type="GO" id="GO:0140078">
    <property type="term" value="F:class I DNA-(apurinic or apyrimidinic site) endonuclease activity"/>
    <property type="evidence" value="ECO:0007669"/>
    <property type="project" value="UniProtKB-EC"/>
</dbReference>
<comment type="cofactor">
    <cofactor evidence="15">
        <name>Zn(2+)</name>
        <dbReference type="ChEBI" id="CHEBI:29105"/>
    </cofactor>
    <text evidence="15">Binds 1 zinc ion per subunit.</text>
</comment>
<dbReference type="GO" id="GO:0008270">
    <property type="term" value="F:zinc ion binding"/>
    <property type="evidence" value="ECO:0007669"/>
    <property type="project" value="UniProtKB-UniRule"/>
</dbReference>
<dbReference type="Gene3D" id="1.10.8.50">
    <property type="match status" value="1"/>
</dbReference>
<organism evidence="19 20">
    <name type="scientific">Candidatus Sulfotelmatobacter kueseliae</name>
    <dbReference type="NCBI Taxonomy" id="2042962"/>
    <lineage>
        <taxon>Bacteria</taxon>
        <taxon>Pseudomonadati</taxon>
        <taxon>Acidobacteriota</taxon>
        <taxon>Terriglobia</taxon>
        <taxon>Terriglobales</taxon>
        <taxon>Candidatus Korobacteraceae</taxon>
        <taxon>Candidatus Sulfotelmatobacter</taxon>
    </lineage>
</organism>
<keyword evidence="7 15" id="KW-0378">Hydrolase</keyword>
<feature type="active site" description="Proton donor; for beta-elimination activity" evidence="15">
    <location>
        <position position="59"/>
    </location>
</feature>
<dbReference type="InterPro" id="IPR012319">
    <property type="entry name" value="FPG_cat"/>
</dbReference>
<dbReference type="Pfam" id="PF06827">
    <property type="entry name" value="zf-FPG_IleRS"/>
    <property type="match status" value="1"/>
</dbReference>
<feature type="binding site" evidence="15">
    <location>
        <position position="139"/>
    </location>
    <ligand>
        <name>DNA</name>
        <dbReference type="ChEBI" id="CHEBI:16991"/>
    </ligand>
</feature>
<evidence type="ECO:0000259" key="17">
    <source>
        <dbReference type="PROSITE" id="PS51066"/>
    </source>
</evidence>
<keyword evidence="13 15" id="KW-0326">Glycosidase</keyword>
<dbReference type="NCBIfam" id="NF002211">
    <property type="entry name" value="PRK01103.1"/>
    <property type="match status" value="1"/>
</dbReference>
<evidence type="ECO:0000256" key="10">
    <source>
        <dbReference type="ARBA" id="ARBA00023204"/>
    </source>
</evidence>
<dbReference type="SMART" id="SM00898">
    <property type="entry name" value="Fapy_DNA_glyco"/>
    <property type="match status" value="1"/>
</dbReference>
<evidence type="ECO:0000256" key="4">
    <source>
        <dbReference type="ARBA" id="ARBA00022723"/>
    </source>
</evidence>
<dbReference type="AlphaFoldDB" id="A0A2U3KQN9"/>
<keyword evidence="4 15" id="KW-0479">Metal-binding</keyword>
<evidence type="ECO:0000256" key="11">
    <source>
        <dbReference type="ARBA" id="ARBA00023239"/>
    </source>
</evidence>
<proteinExistence type="inferred from homology"/>
<dbReference type="Pfam" id="PF06831">
    <property type="entry name" value="H2TH"/>
    <property type="match status" value="1"/>
</dbReference>